<evidence type="ECO:0000259" key="7">
    <source>
        <dbReference type="PROSITE" id="PS51094"/>
    </source>
</evidence>
<feature type="domain" description="PTS EIIA type-2" evidence="7">
    <location>
        <begin position="5"/>
        <end position="150"/>
    </location>
</feature>
<dbReference type="GO" id="GO:0016020">
    <property type="term" value="C:membrane"/>
    <property type="evidence" value="ECO:0007669"/>
    <property type="project" value="InterPro"/>
</dbReference>
<dbReference type="Pfam" id="PF00359">
    <property type="entry name" value="PTS_EIIA_2"/>
    <property type="match status" value="1"/>
</dbReference>
<dbReference type="NCBIfam" id="TIGR00848">
    <property type="entry name" value="fruA"/>
    <property type="match status" value="1"/>
</dbReference>
<evidence type="ECO:0000256" key="6">
    <source>
        <dbReference type="ARBA" id="ARBA00022683"/>
    </source>
</evidence>
<keyword evidence="9" id="KW-1185">Reference proteome</keyword>
<dbReference type="GO" id="GO:0005737">
    <property type="term" value="C:cytoplasm"/>
    <property type="evidence" value="ECO:0007669"/>
    <property type="project" value="UniProtKB-SubCell"/>
</dbReference>
<dbReference type="InterPro" id="IPR051541">
    <property type="entry name" value="PTS_SugarTrans_NitroReg"/>
</dbReference>
<dbReference type="EMBL" id="QOCW01000015">
    <property type="protein sequence ID" value="RBW68862.1"/>
    <property type="molecule type" value="Genomic_DNA"/>
</dbReference>
<dbReference type="Proteomes" id="UP000253314">
    <property type="component" value="Unassembled WGS sequence"/>
</dbReference>
<evidence type="ECO:0000313" key="8">
    <source>
        <dbReference type="EMBL" id="RBW68862.1"/>
    </source>
</evidence>
<dbReference type="AlphaFoldDB" id="A0A366XRW0"/>
<keyword evidence="4" id="KW-0762">Sugar transport</keyword>
<dbReference type="PANTHER" id="PTHR47738:SF2">
    <property type="entry name" value="PTS SYSTEM FRUCTOSE-LIKE EIIA COMPONENT"/>
    <property type="match status" value="1"/>
</dbReference>
<dbReference type="FunFam" id="3.40.930.10:FF:000009">
    <property type="entry name" value="PTS system, fructose specific IIABC component"/>
    <property type="match status" value="1"/>
</dbReference>
<dbReference type="PROSITE" id="PS00372">
    <property type="entry name" value="PTS_EIIA_TYPE_2_HIS"/>
    <property type="match status" value="1"/>
</dbReference>
<evidence type="ECO:0000256" key="1">
    <source>
        <dbReference type="ARBA" id="ARBA00004496"/>
    </source>
</evidence>
<gene>
    <name evidence="8" type="ORF">DS031_14075</name>
</gene>
<reference evidence="8 9" key="1">
    <citation type="submission" date="2018-07" db="EMBL/GenBank/DDBJ databases">
        <title>Lottiidibacillus patelloidae gen. nov., sp. nov., isolated from the intestinal tract of a marine limpet and the reclassification of B. taeanensis BH030017T, B. algicola KMM 3737T and B. hwajinpoensis SW-72T as genus Lottiidibacillus.</title>
        <authorList>
            <person name="Liu R."/>
            <person name="Huang Z."/>
        </authorList>
    </citation>
    <scope>NUCLEOTIDE SEQUENCE [LARGE SCALE GENOMIC DNA]</scope>
    <source>
        <strain evidence="8 9">BH030017</strain>
    </source>
</reference>
<dbReference type="GO" id="GO:0008982">
    <property type="term" value="F:protein-N(PI)-phosphohistidine-sugar phosphotransferase activity"/>
    <property type="evidence" value="ECO:0007669"/>
    <property type="project" value="InterPro"/>
</dbReference>
<dbReference type="OrthoDB" id="95460at2"/>
<dbReference type="PROSITE" id="PS51094">
    <property type="entry name" value="PTS_EIIA_TYPE_2"/>
    <property type="match status" value="1"/>
</dbReference>
<dbReference type="InterPro" id="IPR016152">
    <property type="entry name" value="PTrfase/Anion_transptr"/>
</dbReference>
<dbReference type="InterPro" id="IPR002178">
    <property type="entry name" value="PTS_EIIA_type-2_dom"/>
</dbReference>
<comment type="subcellular location">
    <subcellularLocation>
        <location evidence="1">Cytoplasm</location>
    </subcellularLocation>
</comment>
<dbReference type="SUPFAM" id="SSF55804">
    <property type="entry name" value="Phoshotransferase/anion transport protein"/>
    <property type="match status" value="1"/>
</dbReference>
<comment type="caution">
    <text evidence="8">The sequence shown here is derived from an EMBL/GenBank/DDBJ whole genome shotgun (WGS) entry which is preliminary data.</text>
</comment>
<dbReference type="Gene3D" id="3.40.930.10">
    <property type="entry name" value="Mannitol-specific EII, Chain A"/>
    <property type="match status" value="1"/>
</dbReference>
<keyword evidence="6" id="KW-0598">Phosphotransferase system</keyword>
<evidence type="ECO:0000313" key="9">
    <source>
        <dbReference type="Proteomes" id="UP000253314"/>
    </source>
</evidence>
<name>A0A366XRW0_9BACI</name>
<evidence type="ECO:0000256" key="2">
    <source>
        <dbReference type="ARBA" id="ARBA00022448"/>
    </source>
</evidence>
<protein>
    <submittedName>
        <fullName evidence="8">PTS fructose transporter subunit IIA</fullName>
    </submittedName>
</protein>
<keyword evidence="5" id="KW-0808">Transferase</keyword>
<accession>A0A366XRW0</accession>
<dbReference type="PANTHER" id="PTHR47738">
    <property type="entry name" value="PTS SYSTEM FRUCTOSE-LIKE EIIA COMPONENT-RELATED"/>
    <property type="match status" value="1"/>
</dbReference>
<evidence type="ECO:0000256" key="5">
    <source>
        <dbReference type="ARBA" id="ARBA00022679"/>
    </source>
</evidence>
<dbReference type="GO" id="GO:0009401">
    <property type="term" value="P:phosphoenolpyruvate-dependent sugar phosphotransferase system"/>
    <property type="evidence" value="ECO:0007669"/>
    <property type="project" value="UniProtKB-KW"/>
</dbReference>
<proteinExistence type="predicted"/>
<keyword evidence="3" id="KW-0597">Phosphoprotein</keyword>
<organism evidence="8 9">
    <name type="scientific">Bacillus taeanensis</name>
    <dbReference type="NCBI Taxonomy" id="273032"/>
    <lineage>
        <taxon>Bacteria</taxon>
        <taxon>Bacillati</taxon>
        <taxon>Bacillota</taxon>
        <taxon>Bacilli</taxon>
        <taxon>Bacillales</taxon>
        <taxon>Bacillaceae</taxon>
        <taxon>Bacillus</taxon>
    </lineage>
</organism>
<evidence type="ECO:0000256" key="3">
    <source>
        <dbReference type="ARBA" id="ARBA00022553"/>
    </source>
</evidence>
<dbReference type="CDD" id="cd00211">
    <property type="entry name" value="PTS_IIA_fru"/>
    <property type="match status" value="1"/>
</dbReference>
<sequence length="150" mass="16365">MNFTDLITEDLIALQLEGSTREAVMDEMIAMLDASGALVDKEGFKTALYERERQSSTGIGFGIAIPHGKTDAVTSARVAFGIKKAGVDWDSMDGDDANLIFMIAVPEQNAGDDHLKILQLLSRKLMDDEFRASLLEASSKEQVVNLLSEL</sequence>
<dbReference type="InterPro" id="IPR004715">
    <property type="entry name" value="PTS_IIA_fruc"/>
</dbReference>
<evidence type="ECO:0000256" key="4">
    <source>
        <dbReference type="ARBA" id="ARBA00022597"/>
    </source>
</evidence>
<keyword evidence="2" id="KW-0813">Transport</keyword>